<sequence>MESQAKSSASKTNLWHFFYLKKFKKALKIFFDTEIYCLEFQSKLSAQENETNILNEVDGKLTGPCH</sequence>
<organism evidence="1 2">
    <name type="scientific">Brachionus plicatilis</name>
    <name type="common">Marine rotifer</name>
    <name type="synonym">Brachionus muelleri</name>
    <dbReference type="NCBI Taxonomy" id="10195"/>
    <lineage>
        <taxon>Eukaryota</taxon>
        <taxon>Metazoa</taxon>
        <taxon>Spiralia</taxon>
        <taxon>Gnathifera</taxon>
        <taxon>Rotifera</taxon>
        <taxon>Eurotatoria</taxon>
        <taxon>Monogononta</taxon>
        <taxon>Pseudotrocha</taxon>
        <taxon>Ploima</taxon>
        <taxon>Brachionidae</taxon>
        <taxon>Brachionus</taxon>
    </lineage>
</organism>
<evidence type="ECO:0000313" key="2">
    <source>
        <dbReference type="Proteomes" id="UP000276133"/>
    </source>
</evidence>
<protein>
    <submittedName>
        <fullName evidence="1">Uncharacterized protein</fullName>
    </submittedName>
</protein>
<keyword evidence="2" id="KW-1185">Reference proteome</keyword>
<dbReference type="AlphaFoldDB" id="A0A3M7PIR8"/>
<reference evidence="1 2" key="1">
    <citation type="journal article" date="2018" name="Sci. Rep.">
        <title>Genomic signatures of local adaptation to the degree of environmental predictability in rotifers.</title>
        <authorList>
            <person name="Franch-Gras L."/>
            <person name="Hahn C."/>
            <person name="Garcia-Roger E.M."/>
            <person name="Carmona M.J."/>
            <person name="Serra M."/>
            <person name="Gomez A."/>
        </authorList>
    </citation>
    <scope>NUCLEOTIDE SEQUENCE [LARGE SCALE GENOMIC DNA]</scope>
    <source>
        <strain evidence="1">HYR1</strain>
    </source>
</reference>
<comment type="caution">
    <text evidence="1">The sequence shown here is derived from an EMBL/GenBank/DDBJ whole genome shotgun (WGS) entry which is preliminary data.</text>
</comment>
<gene>
    <name evidence="1" type="ORF">BpHYR1_000327</name>
</gene>
<dbReference type="Proteomes" id="UP000276133">
    <property type="component" value="Unassembled WGS sequence"/>
</dbReference>
<evidence type="ECO:0000313" key="1">
    <source>
        <dbReference type="EMBL" id="RMZ98624.1"/>
    </source>
</evidence>
<dbReference type="EMBL" id="REGN01010661">
    <property type="protein sequence ID" value="RMZ98624.1"/>
    <property type="molecule type" value="Genomic_DNA"/>
</dbReference>
<name>A0A3M7PIR8_BRAPC</name>
<accession>A0A3M7PIR8</accession>
<proteinExistence type="predicted"/>